<dbReference type="PANTHER" id="PTHR33908">
    <property type="entry name" value="MANNOSYLTRANSFERASE YKCB-RELATED"/>
    <property type="match status" value="1"/>
</dbReference>
<feature type="transmembrane region" description="Helical" evidence="8">
    <location>
        <begin position="38"/>
        <end position="55"/>
    </location>
</feature>
<dbReference type="AlphaFoldDB" id="A0A841MSI4"/>
<dbReference type="GO" id="GO:0005886">
    <property type="term" value="C:plasma membrane"/>
    <property type="evidence" value="ECO:0007669"/>
    <property type="project" value="UniProtKB-SubCell"/>
</dbReference>
<evidence type="ECO:0000256" key="3">
    <source>
        <dbReference type="ARBA" id="ARBA00022676"/>
    </source>
</evidence>
<feature type="transmembrane region" description="Helical" evidence="8">
    <location>
        <begin position="499"/>
        <end position="517"/>
    </location>
</feature>
<dbReference type="Pfam" id="PF07578">
    <property type="entry name" value="LAB_N"/>
    <property type="match status" value="2"/>
</dbReference>
<evidence type="ECO:0000256" key="2">
    <source>
        <dbReference type="ARBA" id="ARBA00022475"/>
    </source>
</evidence>
<keyword evidence="2" id="KW-1003">Cell membrane</keyword>
<proteinExistence type="predicted"/>
<evidence type="ECO:0000256" key="8">
    <source>
        <dbReference type="SAM" id="Phobius"/>
    </source>
</evidence>
<keyword evidence="11" id="KW-1185">Reference proteome</keyword>
<comment type="subcellular location">
    <subcellularLocation>
        <location evidence="1">Cell membrane</location>
        <topology evidence="1">Multi-pass membrane protein</topology>
    </subcellularLocation>
</comment>
<protein>
    <submittedName>
        <fullName evidence="10">4-amino-4-deoxy-L-arabinose transferase-like glycosyltransferase/lipid-A-disaccharide synthase-like uncharacterized protein</fullName>
    </submittedName>
</protein>
<feature type="transmembrane region" description="Helical" evidence="8">
    <location>
        <begin position="61"/>
        <end position="77"/>
    </location>
</feature>
<sequence>MNSWILLGIGFIAQGLFSARFLIQLIKSEKAGKVLSPTLFWILSLFASFLLMIYGTFRQDLVIVGGQFIGYFIYIRNLQIQNYWRKVPLGLRIVFLVLPFLFFANLIIFRNQDFSQVFNNPEISSIMLTWGGLGQAIFTARFVVQWIQSEKAKESHFPMLFWYISLLGALMIASYAIFRKDAVLFIGQAFGILVYGRNIMIHFGPPNITRMTVLDRLKTYRMGFLLVFTALVLFFNLNAWSVTESSEARYSEIGKEMLESGDWMHPQLMGIYHYHKPPMTYWITAFSYKIFGVSPFSARFFLQLSILLEILLVYFIGKLLMKDTKQAFLASMLYASFPTVIIAGRALTTDAYLTTFILAAVYFWILYNEIKKPWILLLSYISLGLGFLTKGPVDLIVPMVLLSFQKIAKKKIEGSVWLHTLGWILMLGIGLSWFLKLYEEDSRFLDYFFFKHTVDRFATDTFGRSQPIWFYPVLLVLTAFPWVLILLSKSKAIWQSKKSLQKLFWVWLVVPVIFFSLSHSKLVLYILPVYSGMAMGAVLIWMKLKKSQQKIWERIQLGVQILILIGLLIAPLIDPKIEYNYKFLFVALVLGSILVAFQFTGMKRAERAVVSAWIFTMGITALSTYFFSQNPALTNDTRRVVSWIESNSTKEEQIVIFDKRLPSVMFQTDRKVISIYDGDEGLNRETQFQKDDHWKTFLINLKKNPTWIDSEEHQKGIWLAKVKKKMPDLPKGKIWETLTEVDGWKIMNIKSIQ</sequence>
<dbReference type="SMART" id="SM01259">
    <property type="entry name" value="LAB_N"/>
    <property type="match status" value="2"/>
</dbReference>
<feature type="transmembrane region" description="Helical" evidence="8">
    <location>
        <begin position="523"/>
        <end position="542"/>
    </location>
</feature>
<keyword evidence="3" id="KW-0328">Glycosyltransferase</keyword>
<feature type="transmembrane region" description="Helical" evidence="8">
    <location>
        <begin position="159"/>
        <end position="178"/>
    </location>
</feature>
<gene>
    <name evidence="10" type="ORF">FHS59_000596</name>
</gene>
<feature type="transmembrane region" description="Helical" evidence="8">
    <location>
        <begin position="554"/>
        <end position="573"/>
    </location>
</feature>
<evidence type="ECO:0000313" key="10">
    <source>
        <dbReference type="EMBL" id="MBB6324981.1"/>
    </source>
</evidence>
<keyword evidence="5 8" id="KW-0812">Transmembrane</keyword>
<dbReference type="GO" id="GO:0009245">
    <property type="term" value="P:lipid A biosynthetic process"/>
    <property type="evidence" value="ECO:0007669"/>
    <property type="project" value="InterPro"/>
</dbReference>
<dbReference type="GO" id="GO:0016763">
    <property type="term" value="F:pentosyltransferase activity"/>
    <property type="evidence" value="ECO:0007669"/>
    <property type="project" value="TreeGrafter"/>
</dbReference>
<feature type="transmembrane region" description="Helical" evidence="8">
    <location>
        <begin position="224"/>
        <end position="242"/>
    </location>
</feature>
<feature type="transmembrane region" description="Helical" evidence="8">
    <location>
        <begin position="377"/>
        <end position="404"/>
    </location>
</feature>
<dbReference type="EMBL" id="JACIJO010000001">
    <property type="protein sequence ID" value="MBB6324981.1"/>
    <property type="molecule type" value="Genomic_DNA"/>
</dbReference>
<feature type="transmembrane region" description="Helical" evidence="8">
    <location>
        <begin position="468"/>
        <end position="487"/>
    </location>
</feature>
<reference evidence="10 11" key="1">
    <citation type="submission" date="2020-08" db="EMBL/GenBank/DDBJ databases">
        <title>Genomic Encyclopedia of Type Strains, Phase IV (KMG-IV): sequencing the most valuable type-strain genomes for metagenomic binning, comparative biology and taxonomic classification.</title>
        <authorList>
            <person name="Goeker M."/>
        </authorList>
    </citation>
    <scope>NUCLEOTIDE SEQUENCE [LARGE SCALE GENOMIC DNA]</scope>
    <source>
        <strain evidence="10 11">DSM 102044</strain>
    </source>
</reference>
<dbReference type="InterPro" id="IPR050297">
    <property type="entry name" value="LipidA_mod_glycosyltrf_83"/>
</dbReference>
<keyword evidence="7 8" id="KW-0472">Membrane</keyword>
<accession>A0A841MSI4</accession>
<comment type="caution">
    <text evidence="10">The sequence shown here is derived from an EMBL/GenBank/DDBJ whole genome shotgun (WGS) entry which is preliminary data.</text>
</comment>
<evidence type="ECO:0000256" key="4">
    <source>
        <dbReference type="ARBA" id="ARBA00022679"/>
    </source>
</evidence>
<feature type="transmembrane region" description="Helical" evidence="8">
    <location>
        <begin position="579"/>
        <end position="597"/>
    </location>
</feature>
<evidence type="ECO:0000256" key="5">
    <source>
        <dbReference type="ARBA" id="ARBA00022692"/>
    </source>
</evidence>
<dbReference type="RefSeq" id="WP_184492924.1">
    <property type="nucleotide sequence ID" value="NZ_JACIJO010000001.1"/>
</dbReference>
<name>A0A841MSI4_9BACT</name>
<dbReference type="GO" id="GO:0008915">
    <property type="term" value="F:lipid-A-disaccharide synthase activity"/>
    <property type="evidence" value="ECO:0007669"/>
    <property type="project" value="InterPro"/>
</dbReference>
<evidence type="ECO:0000313" key="11">
    <source>
        <dbReference type="Proteomes" id="UP000588604"/>
    </source>
</evidence>
<keyword evidence="6 8" id="KW-1133">Transmembrane helix</keyword>
<feature type="transmembrane region" description="Helical" evidence="8">
    <location>
        <begin position="6"/>
        <end position="26"/>
    </location>
</feature>
<evidence type="ECO:0000259" key="9">
    <source>
        <dbReference type="SMART" id="SM01259"/>
    </source>
</evidence>
<dbReference type="PANTHER" id="PTHR33908:SF3">
    <property type="entry name" value="UNDECAPRENYL PHOSPHATE-ALPHA-4-AMINO-4-DEOXY-L-ARABINOSE ARABINOSYL TRANSFERASE"/>
    <property type="match status" value="1"/>
</dbReference>
<feature type="transmembrane region" description="Helical" evidence="8">
    <location>
        <begin position="184"/>
        <end position="203"/>
    </location>
</feature>
<organism evidence="10 11">
    <name type="scientific">Algoriphagus iocasae</name>
    <dbReference type="NCBI Taxonomy" id="1836499"/>
    <lineage>
        <taxon>Bacteria</taxon>
        <taxon>Pseudomonadati</taxon>
        <taxon>Bacteroidota</taxon>
        <taxon>Cytophagia</taxon>
        <taxon>Cytophagales</taxon>
        <taxon>Cyclobacteriaceae</taxon>
        <taxon>Algoriphagus</taxon>
    </lineage>
</organism>
<feature type="domain" description="Lipid A biosynthesis N-terminal" evidence="9">
    <location>
        <begin position="130"/>
        <end position="201"/>
    </location>
</feature>
<feature type="transmembrane region" description="Helical" evidence="8">
    <location>
        <begin position="300"/>
        <end position="320"/>
    </location>
</feature>
<keyword evidence="4 10" id="KW-0808">Transferase</keyword>
<feature type="transmembrane region" description="Helical" evidence="8">
    <location>
        <begin position="416"/>
        <end position="435"/>
    </location>
</feature>
<feature type="transmembrane region" description="Helical" evidence="8">
    <location>
        <begin position="609"/>
        <end position="628"/>
    </location>
</feature>
<feature type="transmembrane region" description="Helical" evidence="8">
    <location>
        <begin position="332"/>
        <end position="365"/>
    </location>
</feature>
<evidence type="ECO:0000256" key="7">
    <source>
        <dbReference type="ARBA" id="ARBA00023136"/>
    </source>
</evidence>
<dbReference type="InterPro" id="IPR011499">
    <property type="entry name" value="Lipid_A_biosynth_N"/>
</dbReference>
<feature type="transmembrane region" description="Helical" evidence="8">
    <location>
        <begin position="89"/>
        <end position="108"/>
    </location>
</feature>
<dbReference type="Proteomes" id="UP000588604">
    <property type="component" value="Unassembled WGS sequence"/>
</dbReference>
<dbReference type="Pfam" id="PF13231">
    <property type="entry name" value="PMT_2"/>
    <property type="match status" value="1"/>
</dbReference>
<dbReference type="GO" id="GO:0009103">
    <property type="term" value="P:lipopolysaccharide biosynthetic process"/>
    <property type="evidence" value="ECO:0007669"/>
    <property type="project" value="UniProtKB-ARBA"/>
</dbReference>
<dbReference type="InterPro" id="IPR038731">
    <property type="entry name" value="RgtA/B/C-like"/>
</dbReference>
<dbReference type="GO" id="GO:0010041">
    <property type="term" value="P:response to iron(III) ion"/>
    <property type="evidence" value="ECO:0007669"/>
    <property type="project" value="TreeGrafter"/>
</dbReference>
<evidence type="ECO:0000256" key="1">
    <source>
        <dbReference type="ARBA" id="ARBA00004651"/>
    </source>
</evidence>
<evidence type="ECO:0000256" key="6">
    <source>
        <dbReference type="ARBA" id="ARBA00022989"/>
    </source>
</evidence>
<feature type="domain" description="Lipid A biosynthesis N-terminal" evidence="9">
    <location>
        <begin position="9"/>
        <end position="80"/>
    </location>
</feature>